<dbReference type="AlphaFoldDB" id="A0AAV4PGV9"/>
<reference evidence="2 3" key="1">
    <citation type="submission" date="2021-06" db="EMBL/GenBank/DDBJ databases">
        <title>Caerostris extrusa draft genome.</title>
        <authorList>
            <person name="Kono N."/>
            <person name="Arakawa K."/>
        </authorList>
    </citation>
    <scope>NUCLEOTIDE SEQUENCE [LARGE SCALE GENOMIC DNA]</scope>
</reference>
<evidence type="ECO:0000313" key="2">
    <source>
        <dbReference type="EMBL" id="GIX94946.1"/>
    </source>
</evidence>
<evidence type="ECO:0000256" key="1">
    <source>
        <dbReference type="SAM" id="MobiDB-lite"/>
    </source>
</evidence>
<feature type="compositionally biased region" description="Polar residues" evidence="1">
    <location>
        <begin position="193"/>
        <end position="206"/>
    </location>
</feature>
<dbReference type="EMBL" id="BPLR01004455">
    <property type="protein sequence ID" value="GIX94946.1"/>
    <property type="molecule type" value="Genomic_DNA"/>
</dbReference>
<protein>
    <submittedName>
        <fullName evidence="2">Partitioning defective 3</fullName>
    </submittedName>
</protein>
<evidence type="ECO:0000313" key="3">
    <source>
        <dbReference type="Proteomes" id="UP001054945"/>
    </source>
</evidence>
<gene>
    <name evidence="2" type="primary">PARD3_2</name>
    <name evidence="2" type="ORF">CEXT_606221</name>
</gene>
<dbReference type="Proteomes" id="UP001054945">
    <property type="component" value="Unassembled WGS sequence"/>
</dbReference>
<proteinExistence type="predicted"/>
<accession>A0AAV4PGV9</accession>
<comment type="caution">
    <text evidence="2">The sequence shown here is derived from an EMBL/GenBank/DDBJ whole genome shotgun (WGS) entry which is preliminary data.</text>
</comment>
<sequence length="417" mass="48471">MEAIISSVVAWVDKVCQKRNLFGHIKNHCSPNERMLQSRTDFHTPHQQQFACEHYSEHLGIREMPVDVGPVERSCNSPDCPYHAVPTTGRVSGSSDEISEQVGPTLGSVVNQNDQQQVTTHKRHTHVKTVDNCEKKKKIQSHTKERIVSRSWISFQRQHQEHMEQKQQLRCSNSNYNHSASKHISRHPFTFPRNRSNALNPNQNESAMHAQSREERMNALRNEHQKIHKQRNGYYPQEAREEIYEKRLKELVDRTMINRPLPPLPHQQTNTERLLSEGAISRIISKDQEFEIYQEMSKPGSRKGFTDPNRYSHYMNFQEIQQHLQQFLPHKRHTVSSARSRPISELYDFRNINITNGSFRGVSESGSLPRKMFYNTRQRPPIPSALTTQQTNDHYAMNAQHPSNIYGQTPRSSGSKV</sequence>
<organism evidence="2 3">
    <name type="scientific">Caerostris extrusa</name>
    <name type="common">Bark spider</name>
    <name type="synonym">Caerostris bankana</name>
    <dbReference type="NCBI Taxonomy" id="172846"/>
    <lineage>
        <taxon>Eukaryota</taxon>
        <taxon>Metazoa</taxon>
        <taxon>Ecdysozoa</taxon>
        <taxon>Arthropoda</taxon>
        <taxon>Chelicerata</taxon>
        <taxon>Arachnida</taxon>
        <taxon>Araneae</taxon>
        <taxon>Araneomorphae</taxon>
        <taxon>Entelegynae</taxon>
        <taxon>Araneoidea</taxon>
        <taxon>Araneidae</taxon>
        <taxon>Caerostris</taxon>
    </lineage>
</organism>
<keyword evidence="3" id="KW-1185">Reference proteome</keyword>
<name>A0AAV4PGV9_CAEEX</name>
<feature type="region of interest" description="Disordered" evidence="1">
    <location>
        <begin position="175"/>
        <end position="209"/>
    </location>
</feature>